<comment type="catalytic activity">
    <reaction evidence="6">
        <text>N-acetyl-alpha-D-glucosamine 1-phosphate + UTP + H(+) = UDP-N-acetyl-alpha-D-glucosamine + diphosphate</text>
        <dbReference type="Rhea" id="RHEA:13509"/>
        <dbReference type="ChEBI" id="CHEBI:15378"/>
        <dbReference type="ChEBI" id="CHEBI:33019"/>
        <dbReference type="ChEBI" id="CHEBI:46398"/>
        <dbReference type="ChEBI" id="CHEBI:57705"/>
        <dbReference type="ChEBI" id="CHEBI:57776"/>
        <dbReference type="EC" id="2.7.7.23"/>
    </reaction>
</comment>
<sequence>MYIQHHYFGLAPSQVIFFSQGTLPCIDNDGHVILSTPFEIATAPDGNGGLFMALHRSHTTIAGVESEASVIAHMQQHGVRFVQIYGVDNAIVRVPDPVMFGLFMQEGDDAGNKCVAKNGPHERVGVVCKKGGKYNVVEYSELSEEMATQTDAEGNLVLSAGFICNLYYTVDFLVTKCSPETLPLLYHVARKAIPYYDEAEKTTVKPKEPNGVKMESFIFDVFPMSEKMGCLLVPRSEFTPVKNGNDAKFDCPDSARKIMEDTFAQWLQARHCQLQGTLDSHALEVSGLVSFAGENLERLEGQTLVMPCVICRKSEVSEKELEEAATVCEGVVMVKGEVNKYVFL</sequence>
<comment type="similarity">
    <text evidence="2">Belongs to the UDPGP type 1 family.</text>
</comment>
<reference evidence="7" key="1">
    <citation type="submission" date="2010-02" db="EMBL/GenBank/DDBJ databases">
        <title>Sequencing and annotation of the Blastocystis hominis genome.</title>
        <authorList>
            <person name="Wincker P."/>
        </authorList>
    </citation>
    <scope>NUCLEOTIDE SEQUENCE</scope>
    <source>
        <strain evidence="7">Singapore isolate B</strain>
    </source>
</reference>
<evidence type="ECO:0000256" key="2">
    <source>
        <dbReference type="ARBA" id="ARBA00010401"/>
    </source>
</evidence>
<dbReference type="EC" id="2.7.7.23" evidence="3"/>
<organism evidence="7">
    <name type="scientific">Blastocystis hominis</name>
    <dbReference type="NCBI Taxonomy" id="12968"/>
    <lineage>
        <taxon>Eukaryota</taxon>
        <taxon>Sar</taxon>
        <taxon>Stramenopiles</taxon>
        <taxon>Bigyra</taxon>
        <taxon>Opalozoa</taxon>
        <taxon>Opalinata</taxon>
        <taxon>Blastocystidae</taxon>
        <taxon>Blastocystis</taxon>
    </lineage>
</organism>
<protein>
    <recommendedName>
        <fullName evidence="3">UDP-N-acetylglucosamine diphosphorylase</fullName>
        <ecNumber evidence="3">2.7.7.23</ecNumber>
    </recommendedName>
</protein>
<dbReference type="SUPFAM" id="SSF53448">
    <property type="entry name" value="Nucleotide-diphospho-sugar transferases"/>
    <property type="match status" value="1"/>
</dbReference>
<proteinExistence type="inferred from homology"/>
<evidence type="ECO:0000313" key="7">
    <source>
        <dbReference type="EMBL" id="CBK21975.2"/>
    </source>
</evidence>
<dbReference type="InterPro" id="IPR029044">
    <property type="entry name" value="Nucleotide-diphossugar_trans"/>
</dbReference>
<dbReference type="Pfam" id="PF01704">
    <property type="entry name" value="UDPGP"/>
    <property type="match status" value="1"/>
</dbReference>
<dbReference type="Proteomes" id="UP000008312">
    <property type="component" value="Unassembled WGS sequence"/>
</dbReference>
<dbReference type="GO" id="GO:0006048">
    <property type="term" value="P:UDP-N-acetylglucosamine biosynthetic process"/>
    <property type="evidence" value="ECO:0007669"/>
    <property type="project" value="TreeGrafter"/>
</dbReference>
<dbReference type="PANTHER" id="PTHR11952">
    <property type="entry name" value="UDP- GLUCOSE PYROPHOSPHORYLASE"/>
    <property type="match status" value="1"/>
</dbReference>
<evidence type="ECO:0000313" key="8">
    <source>
        <dbReference type="Proteomes" id="UP000008312"/>
    </source>
</evidence>
<dbReference type="OMA" id="SHGVIEY"/>
<gene>
    <name evidence="7" type="ORF">GSBLH_T00002060001</name>
</gene>
<dbReference type="GO" id="GO:0003977">
    <property type="term" value="F:UDP-N-acetylglucosamine diphosphorylase activity"/>
    <property type="evidence" value="ECO:0007669"/>
    <property type="project" value="UniProtKB-EC"/>
</dbReference>
<evidence type="ECO:0000256" key="1">
    <source>
        <dbReference type="ARBA" id="ARBA00005208"/>
    </source>
</evidence>
<dbReference type="Gene3D" id="3.90.550.10">
    <property type="entry name" value="Spore Coat Polysaccharide Biosynthesis Protein SpsA, Chain A"/>
    <property type="match status" value="1"/>
</dbReference>
<keyword evidence="8" id="KW-1185">Reference proteome</keyword>
<accession>D8M1N6</accession>
<dbReference type="GeneID" id="24919267"/>
<dbReference type="FunCoup" id="D8M1N6">
    <property type="interactions" value="138"/>
</dbReference>
<keyword evidence="5" id="KW-0548">Nucleotidyltransferase</keyword>
<evidence type="ECO:0000256" key="6">
    <source>
        <dbReference type="ARBA" id="ARBA00048493"/>
    </source>
</evidence>
<keyword evidence="4" id="KW-0808">Transferase</keyword>
<dbReference type="InterPro" id="IPR039741">
    <property type="entry name" value="UDP-sugar_pyrophosphorylase"/>
</dbReference>
<dbReference type="InParanoid" id="D8M1N6"/>
<name>D8M1N6_BLAHO</name>
<dbReference type="OrthoDB" id="532420at2759"/>
<dbReference type="RefSeq" id="XP_012896023.1">
    <property type="nucleotide sequence ID" value="XM_013040569.1"/>
</dbReference>
<evidence type="ECO:0000256" key="4">
    <source>
        <dbReference type="ARBA" id="ARBA00022679"/>
    </source>
</evidence>
<evidence type="ECO:0000256" key="5">
    <source>
        <dbReference type="ARBA" id="ARBA00022695"/>
    </source>
</evidence>
<dbReference type="EMBL" id="FN668646">
    <property type="protein sequence ID" value="CBK21975.2"/>
    <property type="molecule type" value="Genomic_DNA"/>
</dbReference>
<dbReference type="AlphaFoldDB" id="D8M1N6"/>
<evidence type="ECO:0000256" key="3">
    <source>
        <dbReference type="ARBA" id="ARBA00012457"/>
    </source>
</evidence>
<dbReference type="InterPro" id="IPR002618">
    <property type="entry name" value="UDPGP_fam"/>
</dbReference>
<dbReference type="PANTHER" id="PTHR11952:SF2">
    <property type="entry name" value="LD24639P"/>
    <property type="match status" value="1"/>
</dbReference>
<comment type="pathway">
    <text evidence="1">Nucleotide-sugar biosynthesis; UDP-N-acetyl-alpha-D-glucosamine biosynthesis; UDP-N-acetyl-alpha-D-glucosamine from N-acetyl-alpha-D-glucosamine 1-phosphate: step 1/1.</text>
</comment>